<dbReference type="Proteomes" id="UP001320209">
    <property type="component" value="Chromosome"/>
</dbReference>
<evidence type="ECO:0000256" key="2">
    <source>
        <dbReference type="ARBA" id="ARBA00011123"/>
    </source>
</evidence>
<dbReference type="InterPro" id="IPR042114">
    <property type="entry name" value="GatB_C_1"/>
</dbReference>
<sequence>MKLFYGEKMEFEADIGLEIHARITSAKTKLFSSSAIGFGAEQNSQINVVDLALPGTLPVLNEFCLGQAILTGLSMGATINRRTVFERKNYFYPDLPQGYQISQNEDPIVLGGFLNIKLEDGSEKKINLHRIHVEQDTGKAMHDPERGVSFIDFNRAGAPLMEIVTMPEIKSPEEAGAFIKKLRTILRYIGTCDGNMDEGHFRVDVNISVRVPGEKLGTRAEVKNLNSVRFVQQAIVYEIKRQISLIESGKNVDQETRLFDEKSCSTRVMRDKENAHDYRYFPDPDLYPIIVSEEYIMDIAKGMQELPEQKAARFVKEFEITEYDAAVLTEDKDFADFFEAAVIELPSRSEKSCKLIANWIIGELFGHLNRYGLRISESKISPENIARLVCEILSGNISGAAAKEVFAGMWETGDSPGSVIKRKGLAQVSSREELSSMIDRVLAEEPEQVQKFLSGKEKIFGYLVGQAMKASKGKGNPHVIQEIMKEKLGKMRSAL</sequence>
<dbReference type="InterPro" id="IPR014746">
    <property type="entry name" value="Gln_synth/guanido_kin_cat_dom"/>
</dbReference>
<dbReference type="SMART" id="SM00845">
    <property type="entry name" value="GatB_Yqey"/>
    <property type="match status" value="1"/>
</dbReference>
<organism evidence="13 14">
    <name type="scientific">Candidatus Hydrogenosomobacter endosymbioticus</name>
    <dbReference type="NCBI Taxonomy" id="2558174"/>
    <lineage>
        <taxon>Bacteria</taxon>
        <taxon>Pseudomonadati</taxon>
        <taxon>Pseudomonadota</taxon>
        <taxon>Alphaproteobacteria</taxon>
        <taxon>Holosporales</taxon>
        <taxon>Holosporaceae</taxon>
        <taxon>Candidatus Hydrogenosomobacter</taxon>
    </lineage>
</organism>
<dbReference type="InterPro" id="IPR003789">
    <property type="entry name" value="Asn/Gln_tRNA_amidoTrase-B-like"/>
</dbReference>
<dbReference type="NCBIfam" id="NF004014">
    <property type="entry name" value="PRK05477.1-4"/>
    <property type="match status" value="1"/>
</dbReference>
<dbReference type="InterPro" id="IPR017959">
    <property type="entry name" value="Asn/Gln-tRNA_amidoTrfase_suB/E"/>
</dbReference>
<dbReference type="SUPFAM" id="SSF55931">
    <property type="entry name" value="Glutamine synthetase/guanido kinase"/>
    <property type="match status" value="1"/>
</dbReference>
<gene>
    <name evidence="11 13" type="primary">gatB</name>
    <name evidence="13" type="ORF">HYD_6330</name>
</gene>
<evidence type="ECO:0000256" key="10">
    <source>
        <dbReference type="ARBA" id="ARBA00047913"/>
    </source>
</evidence>
<proteinExistence type="inferred from homology"/>
<dbReference type="RefSeq" id="WP_236864906.1">
    <property type="nucleotide sequence ID" value="NZ_AP025225.1"/>
</dbReference>
<dbReference type="EMBL" id="AP025225">
    <property type="protein sequence ID" value="BDB96500.1"/>
    <property type="molecule type" value="Genomic_DNA"/>
</dbReference>
<keyword evidence="6 11" id="KW-0067">ATP-binding</keyword>
<comment type="catalytic activity">
    <reaction evidence="10 11">
        <text>L-glutamyl-tRNA(Gln) + L-glutamine + ATP + H2O = L-glutaminyl-tRNA(Gln) + L-glutamate + ADP + phosphate + H(+)</text>
        <dbReference type="Rhea" id="RHEA:17521"/>
        <dbReference type="Rhea" id="RHEA-COMP:9681"/>
        <dbReference type="Rhea" id="RHEA-COMP:9684"/>
        <dbReference type="ChEBI" id="CHEBI:15377"/>
        <dbReference type="ChEBI" id="CHEBI:15378"/>
        <dbReference type="ChEBI" id="CHEBI:29985"/>
        <dbReference type="ChEBI" id="CHEBI:30616"/>
        <dbReference type="ChEBI" id="CHEBI:43474"/>
        <dbReference type="ChEBI" id="CHEBI:58359"/>
        <dbReference type="ChEBI" id="CHEBI:78520"/>
        <dbReference type="ChEBI" id="CHEBI:78521"/>
        <dbReference type="ChEBI" id="CHEBI:456216"/>
    </reaction>
</comment>
<evidence type="ECO:0000259" key="12">
    <source>
        <dbReference type="SMART" id="SM00845"/>
    </source>
</evidence>
<dbReference type="InterPro" id="IPR006075">
    <property type="entry name" value="Asn/Gln-tRNA_Trfase_suB/E_cat"/>
</dbReference>
<evidence type="ECO:0000313" key="13">
    <source>
        <dbReference type="EMBL" id="BDB96500.1"/>
    </source>
</evidence>
<protein>
    <recommendedName>
        <fullName evidence="3 11">Aspartyl/glutamyl-tRNA(Asn/Gln) amidotransferase subunit B</fullName>
        <shortName evidence="11">Asp/Glu-ADT subunit B</shortName>
        <ecNumber evidence="11">6.3.5.-</ecNumber>
    </recommendedName>
</protein>
<evidence type="ECO:0000256" key="6">
    <source>
        <dbReference type="ARBA" id="ARBA00022840"/>
    </source>
</evidence>
<dbReference type="SUPFAM" id="SSF89095">
    <property type="entry name" value="GatB/YqeY motif"/>
    <property type="match status" value="1"/>
</dbReference>
<evidence type="ECO:0000256" key="11">
    <source>
        <dbReference type="HAMAP-Rule" id="MF_00121"/>
    </source>
</evidence>
<keyword evidence="14" id="KW-1185">Reference proteome</keyword>
<dbReference type="InterPro" id="IPR004413">
    <property type="entry name" value="GatB"/>
</dbReference>
<dbReference type="Gene3D" id="1.10.150.380">
    <property type="entry name" value="GatB domain, N-terminal subdomain"/>
    <property type="match status" value="1"/>
</dbReference>
<evidence type="ECO:0000256" key="9">
    <source>
        <dbReference type="ARBA" id="ARBA00047380"/>
    </source>
</evidence>
<evidence type="ECO:0000256" key="7">
    <source>
        <dbReference type="ARBA" id="ARBA00022917"/>
    </source>
</evidence>
<comment type="similarity">
    <text evidence="1 11">Belongs to the GatB/GatE family. GatB subfamily.</text>
</comment>
<dbReference type="InterPro" id="IPR023168">
    <property type="entry name" value="GatB_Yqey_C_2"/>
</dbReference>
<evidence type="ECO:0000256" key="5">
    <source>
        <dbReference type="ARBA" id="ARBA00022741"/>
    </source>
</evidence>
<dbReference type="NCBIfam" id="NF004015">
    <property type="entry name" value="PRK05477.1-5"/>
    <property type="match status" value="1"/>
</dbReference>
<evidence type="ECO:0000256" key="1">
    <source>
        <dbReference type="ARBA" id="ARBA00005306"/>
    </source>
</evidence>
<dbReference type="Gene3D" id="1.10.10.410">
    <property type="match status" value="1"/>
</dbReference>
<keyword evidence="5 11" id="KW-0547">Nucleotide-binding</keyword>
<dbReference type="HAMAP" id="MF_00121">
    <property type="entry name" value="GatB"/>
    <property type="match status" value="1"/>
</dbReference>
<accession>A0ABN6L8I0</accession>
<evidence type="ECO:0000256" key="3">
    <source>
        <dbReference type="ARBA" id="ARBA00016923"/>
    </source>
</evidence>
<evidence type="ECO:0000313" key="14">
    <source>
        <dbReference type="Proteomes" id="UP001320209"/>
    </source>
</evidence>
<dbReference type="InterPro" id="IPR018027">
    <property type="entry name" value="Asn/Gln_amidotransferase"/>
</dbReference>
<dbReference type="PANTHER" id="PTHR11659:SF0">
    <property type="entry name" value="GLUTAMYL-TRNA(GLN) AMIDOTRANSFERASE SUBUNIT B, MITOCHONDRIAL"/>
    <property type="match status" value="1"/>
</dbReference>
<comment type="function">
    <text evidence="8 11">Allows the formation of correctly charged Asn-tRNA(Asn) or Gln-tRNA(Gln) through the transamidation of misacylated Asp-tRNA(Asn) or Glu-tRNA(Gln) in organisms which lack either or both of asparaginyl-tRNA or glutaminyl-tRNA synthetases. The reaction takes place in the presence of glutamine and ATP through an activated phospho-Asp-tRNA(Asn) or phospho-Glu-tRNA(Gln).</text>
</comment>
<comment type="catalytic activity">
    <reaction evidence="9 11">
        <text>L-aspartyl-tRNA(Asn) + L-glutamine + ATP + H2O = L-asparaginyl-tRNA(Asn) + L-glutamate + ADP + phosphate + 2 H(+)</text>
        <dbReference type="Rhea" id="RHEA:14513"/>
        <dbReference type="Rhea" id="RHEA-COMP:9674"/>
        <dbReference type="Rhea" id="RHEA-COMP:9677"/>
        <dbReference type="ChEBI" id="CHEBI:15377"/>
        <dbReference type="ChEBI" id="CHEBI:15378"/>
        <dbReference type="ChEBI" id="CHEBI:29985"/>
        <dbReference type="ChEBI" id="CHEBI:30616"/>
        <dbReference type="ChEBI" id="CHEBI:43474"/>
        <dbReference type="ChEBI" id="CHEBI:58359"/>
        <dbReference type="ChEBI" id="CHEBI:78515"/>
        <dbReference type="ChEBI" id="CHEBI:78516"/>
        <dbReference type="ChEBI" id="CHEBI:456216"/>
    </reaction>
</comment>
<dbReference type="Pfam" id="PF02934">
    <property type="entry name" value="GatB_N"/>
    <property type="match status" value="1"/>
</dbReference>
<dbReference type="Pfam" id="PF02637">
    <property type="entry name" value="GatB_Yqey"/>
    <property type="match status" value="1"/>
</dbReference>
<evidence type="ECO:0000256" key="4">
    <source>
        <dbReference type="ARBA" id="ARBA00022598"/>
    </source>
</evidence>
<name>A0ABN6L8I0_9PROT</name>
<reference evidence="13" key="1">
    <citation type="submission" date="2021-10" db="EMBL/GenBank/DDBJ databases">
        <title>Genome Sequence of The Candidatus Hydrogeosomobacter endosymbioticus, an Intracellular Bacterial Symbiont of the Anaerobic Ciliate GW7.</title>
        <authorList>
            <person name="Shiohama Y."/>
            <person name="Shinzato N."/>
        </authorList>
    </citation>
    <scope>NUCLEOTIDE SEQUENCE [LARGE SCALE GENOMIC DNA]</scope>
    <source>
        <strain evidence="13">200920</strain>
    </source>
</reference>
<dbReference type="PROSITE" id="PS01234">
    <property type="entry name" value="GATB"/>
    <property type="match status" value="1"/>
</dbReference>
<keyword evidence="7 11" id="KW-0648">Protein biosynthesis</keyword>
<dbReference type="InterPro" id="IPR017958">
    <property type="entry name" value="Gln-tRNA_amidoTrfase_suB_CS"/>
</dbReference>
<dbReference type="NCBIfam" id="TIGR00133">
    <property type="entry name" value="gatB"/>
    <property type="match status" value="1"/>
</dbReference>
<dbReference type="NCBIfam" id="NF004012">
    <property type="entry name" value="PRK05477.1-2"/>
    <property type="match status" value="1"/>
</dbReference>
<keyword evidence="4 11" id="KW-0436">Ligase</keyword>
<comment type="subunit">
    <text evidence="2 11">Heterotrimer of A, B and C subunits.</text>
</comment>
<feature type="domain" description="Asn/Gln amidotransferase" evidence="12">
    <location>
        <begin position="336"/>
        <end position="488"/>
    </location>
</feature>
<evidence type="ECO:0000256" key="8">
    <source>
        <dbReference type="ARBA" id="ARBA00024799"/>
    </source>
</evidence>
<dbReference type="PANTHER" id="PTHR11659">
    <property type="entry name" value="GLUTAMYL-TRNA GLN AMIDOTRANSFERASE SUBUNIT B MITOCHONDRIAL AND PROKARYOTIC PET112-RELATED"/>
    <property type="match status" value="1"/>
</dbReference>
<dbReference type="EC" id="6.3.5.-" evidence="11"/>